<sequence length="171" mass="18307">MKKTLLALALSAPALALGQSHSTVIDAQVVSVQPIVEVVSERIPHETCRQERVRVVERGRNRSATPAILGAVLGGTLGGAIGDDTGHQGVIAGAGAVLGASVGNDIGRRQPRDDGYYVTEDVCTVEYELRERERVGGYRVSYRYGDTIYETRTARDPGATIPVRVELNPLP</sequence>
<reference evidence="4 5" key="1">
    <citation type="journal article" date="2014" name="Genome Announc.">
        <title>Genome Sequence of Gammaproteobacterial Pseudohaliea rubra Type Strain DSM 19751, Isolated from Coastal Seawater of the Mediterranean Sea.</title>
        <authorList>
            <person name="Spring S."/>
            <person name="Fiebig A."/>
            <person name="Riedel T."/>
            <person name="Goker M."/>
            <person name="Klenk H.P."/>
        </authorList>
    </citation>
    <scope>NUCLEOTIDE SEQUENCE [LARGE SCALE GENOMIC DNA]</scope>
    <source>
        <strain evidence="4 5">DSM 19751</strain>
    </source>
</reference>
<keyword evidence="2" id="KW-0472">Membrane</keyword>
<dbReference type="PATRIC" id="fig|1265313.6.peg.1016"/>
<evidence type="ECO:0000313" key="4">
    <source>
        <dbReference type="EMBL" id="KGE04345.1"/>
    </source>
</evidence>
<dbReference type="PANTHER" id="PTHR35603:SF2">
    <property type="entry name" value="OUTER MEMBRANE LIPOPROTEIN"/>
    <property type="match status" value="1"/>
</dbReference>
<keyword evidence="3" id="KW-0732">Signal</keyword>
<proteinExistence type="predicted"/>
<protein>
    <submittedName>
        <fullName evidence="4">Putative exported protein</fullName>
    </submittedName>
</protein>
<dbReference type="PANTHER" id="PTHR35603">
    <property type="match status" value="1"/>
</dbReference>
<organism evidence="4 5">
    <name type="scientific">Pseudohaliea rubra DSM 19751</name>
    <dbReference type="NCBI Taxonomy" id="1265313"/>
    <lineage>
        <taxon>Bacteria</taxon>
        <taxon>Pseudomonadati</taxon>
        <taxon>Pseudomonadota</taxon>
        <taxon>Gammaproteobacteria</taxon>
        <taxon>Cellvibrionales</taxon>
        <taxon>Halieaceae</taxon>
        <taxon>Pseudohaliea</taxon>
    </lineage>
</organism>
<dbReference type="AlphaFoldDB" id="A0A095VSJ7"/>
<comment type="caution">
    <text evidence="4">The sequence shown here is derived from an EMBL/GenBank/DDBJ whole genome shotgun (WGS) entry which is preliminary data.</text>
</comment>
<feature type="signal peptide" evidence="3">
    <location>
        <begin position="1"/>
        <end position="16"/>
    </location>
</feature>
<dbReference type="HOGENOM" id="CLU_094245_2_0_6"/>
<gene>
    <name evidence="4" type="ORF">HRUBRA_01031</name>
</gene>
<dbReference type="GO" id="GO:0016020">
    <property type="term" value="C:membrane"/>
    <property type="evidence" value="ECO:0007669"/>
    <property type="project" value="UniProtKB-SubCell"/>
</dbReference>
<name>A0A095VSJ7_9GAMM</name>
<dbReference type="Proteomes" id="UP000029640">
    <property type="component" value="Unassembled WGS sequence"/>
</dbReference>
<evidence type="ECO:0000313" key="5">
    <source>
        <dbReference type="Proteomes" id="UP000029640"/>
    </source>
</evidence>
<accession>A0A095VSJ7</accession>
<evidence type="ECO:0000256" key="2">
    <source>
        <dbReference type="ARBA" id="ARBA00023136"/>
    </source>
</evidence>
<evidence type="ECO:0000256" key="1">
    <source>
        <dbReference type="ARBA" id="ARBA00004370"/>
    </source>
</evidence>
<dbReference type="InterPro" id="IPR051407">
    <property type="entry name" value="Bact_OM_lipoprot/Surf_antigen"/>
</dbReference>
<evidence type="ECO:0000256" key="3">
    <source>
        <dbReference type="SAM" id="SignalP"/>
    </source>
</evidence>
<dbReference type="EMBL" id="AUVB01000028">
    <property type="protein sequence ID" value="KGE04345.1"/>
    <property type="molecule type" value="Genomic_DNA"/>
</dbReference>
<dbReference type="STRING" id="1265313.HRUBRA_01031"/>
<dbReference type="eggNOG" id="COG3134">
    <property type="taxonomic scope" value="Bacteria"/>
</dbReference>
<dbReference type="OrthoDB" id="8909257at2"/>
<keyword evidence="5" id="KW-1185">Reference proteome</keyword>
<comment type="subcellular location">
    <subcellularLocation>
        <location evidence="1">Membrane</location>
    </subcellularLocation>
</comment>
<dbReference type="RefSeq" id="WP_052094394.1">
    <property type="nucleotide sequence ID" value="NZ_KN234752.1"/>
</dbReference>
<feature type="chain" id="PRO_5001912712" evidence="3">
    <location>
        <begin position="17"/>
        <end position="171"/>
    </location>
</feature>